<reference evidence="3" key="1">
    <citation type="submission" date="2016-10" db="EMBL/GenBank/DDBJ databases">
        <authorList>
            <person name="Varghese N."/>
            <person name="Submissions S."/>
        </authorList>
    </citation>
    <scope>NUCLEOTIDE SEQUENCE [LARGE SCALE GENOMIC DNA]</scope>
    <source>
        <strain evidence="3">CCM 7469</strain>
    </source>
</reference>
<dbReference type="InterPro" id="IPR029058">
    <property type="entry name" value="AB_hydrolase_fold"/>
</dbReference>
<dbReference type="EMBL" id="FNDS01000006">
    <property type="protein sequence ID" value="SDI13528.1"/>
    <property type="molecule type" value="Genomic_DNA"/>
</dbReference>
<dbReference type="RefSeq" id="WP_090263401.1">
    <property type="nucleotide sequence ID" value="NZ_FNDS01000006.1"/>
</dbReference>
<gene>
    <name evidence="2" type="ORF">SAMN05216272_10611</name>
</gene>
<dbReference type="Proteomes" id="UP000199636">
    <property type="component" value="Unassembled WGS sequence"/>
</dbReference>
<feature type="domain" description="AB hydrolase-1" evidence="1">
    <location>
        <begin position="32"/>
        <end position="269"/>
    </location>
</feature>
<dbReference type="SUPFAM" id="SSF53474">
    <property type="entry name" value="alpha/beta-Hydrolases"/>
    <property type="match status" value="1"/>
</dbReference>
<dbReference type="PANTHER" id="PTHR43689:SF8">
    <property type="entry name" value="ALPHA_BETA-HYDROLASES SUPERFAMILY PROTEIN"/>
    <property type="match status" value="1"/>
</dbReference>
<dbReference type="PRINTS" id="PR00111">
    <property type="entry name" value="ABHYDROLASE"/>
</dbReference>
<dbReference type="GO" id="GO:0016787">
    <property type="term" value="F:hydrolase activity"/>
    <property type="evidence" value="ECO:0007669"/>
    <property type="project" value="UniProtKB-KW"/>
</dbReference>
<dbReference type="OrthoDB" id="9780765at2"/>
<evidence type="ECO:0000259" key="1">
    <source>
        <dbReference type="Pfam" id="PF00561"/>
    </source>
</evidence>
<sequence length="287" mass="32063">MSQIPSSNSRFVTVDGVRLHYREVDGPDECLPVIFTHGGGPGSTGWSNFRQSAAAFSRAHRCYFLDFPQFGLSDMVPVEGPVFTWHARKLLGFMDALGIRRAHLVNQSFGGCVAIRFAAEHADRVGRLLLIGSQPLERGVMQPLPLFSKHAASLLADYYLNDGGPSLEKMRRLIQRYELHDDLRIDDEALRLRFQASDNLGFIDLLRTPGAFGQWENLLPLFPRVGVPTLILWGLHDWFGGVDVPMLMLNQFTDARLYVMGNAAHHPQSECPDEFNAVALTFIGSQP</sequence>
<dbReference type="Pfam" id="PF00561">
    <property type="entry name" value="Abhydrolase_1"/>
    <property type="match status" value="1"/>
</dbReference>
<dbReference type="InterPro" id="IPR000073">
    <property type="entry name" value="AB_hydrolase_1"/>
</dbReference>
<dbReference type="Gene3D" id="3.40.50.1820">
    <property type="entry name" value="alpha/beta hydrolase"/>
    <property type="match status" value="1"/>
</dbReference>
<evidence type="ECO:0000313" key="3">
    <source>
        <dbReference type="Proteomes" id="UP000199636"/>
    </source>
</evidence>
<evidence type="ECO:0000313" key="2">
    <source>
        <dbReference type="EMBL" id="SDI13528.1"/>
    </source>
</evidence>
<protein>
    <submittedName>
        <fullName evidence="2">2-hydroxy-6-oxonona-2,4-dienedioate hydrolase</fullName>
    </submittedName>
</protein>
<keyword evidence="3" id="KW-1185">Reference proteome</keyword>
<accession>A0A1G8I3L8</accession>
<dbReference type="STRING" id="428992.SAMN05216272_10611"/>
<dbReference type="AlphaFoldDB" id="A0A1G8I3L8"/>
<proteinExistence type="predicted"/>
<keyword evidence="2" id="KW-0378">Hydrolase</keyword>
<organism evidence="2 3">
    <name type="scientific">Pseudomonas panipatensis</name>
    <dbReference type="NCBI Taxonomy" id="428992"/>
    <lineage>
        <taxon>Bacteria</taxon>
        <taxon>Pseudomonadati</taxon>
        <taxon>Pseudomonadota</taxon>
        <taxon>Gammaproteobacteria</taxon>
        <taxon>Pseudomonadales</taxon>
        <taxon>Pseudomonadaceae</taxon>
        <taxon>Pseudomonas</taxon>
    </lineage>
</organism>
<name>A0A1G8I3L8_9PSED</name>
<dbReference type="PANTHER" id="PTHR43689">
    <property type="entry name" value="HYDROLASE"/>
    <property type="match status" value="1"/>
</dbReference>